<dbReference type="AlphaFoldDB" id="A0AAN8VNZ5"/>
<evidence type="ECO:0000259" key="2">
    <source>
        <dbReference type="Pfam" id="PF04601"/>
    </source>
</evidence>
<gene>
    <name evidence="4" type="ORF">RJ641_002961</name>
</gene>
<accession>A0AAN8VNZ5</accession>
<feature type="domain" description="DUF569" evidence="2">
    <location>
        <begin position="1"/>
        <end position="144"/>
    </location>
</feature>
<dbReference type="Gene3D" id="2.80.10.50">
    <property type="match status" value="2"/>
</dbReference>
<organism evidence="4 5">
    <name type="scientific">Dillenia turbinata</name>
    <dbReference type="NCBI Taxonomy" id="194707"/>
    <lineage>
        <taxon>Eukaryota</taxon>
        <taxon>Viridiplantae</taxon>
        <taxon>Streptophyta</taxon>
        <taxon>Embryophyta</taxon>
        <taxon>Tracheophyta</taxon>
        <taxon>Spermatophyta</taxon>
        <taxon>Magnoliopsida</taxon>
        <taxon>eudicotyledons</taxon>
        <taxon>Gunneridae</taxon>
        <taxon>Pentapetalae</taxon>
        <taxon>Dilleniales</taxon>
        <taxon>Dilleniaceae</taxon>
        <taxon>Dillenia</taxon>
    </lineage>
</organism>
<dbReference type="SUPFAM" id="SSF50405">
    <property type="entry name" value="Actin-crosslinking proteins"/>
    <property type="match status" value="2"/>
</dbReference>
<feature type="compositionally biased region" description="Low complexity" evidence="1">
    <location>
        <begin position="372"/>
        <end position="391"/>
    </location>
</feature>
<dbReference type="CDD" id="cd23340">
    <property type="entry name" value="beta-trefoil_FSCN_ACP-like"/>
    <property type="match status" value="2"/>
</dbReference>
<dbReference type="EMBL" id="JBAMMX010000011">
    <property type="protein sequence ID" value="KAK6931168.1"/>
    <property type="molecule type" value="Genomic_DNA"/>
</dbReference>
<dbReference type="Pfam" id="PF22932">
    <property type="entry name" value="Ubiq_DUF_assoc"/>
    <property type="match status" value="1"/>
</dbReference>
<feature type="domain" description="DUF569" evidence="3">
    <location>
        <begin position="409"/>
        <end position="486"/>
    </location>
</feature>
<dbReference type="InterPro" id="IPR008999">
    <property type="entry name" value="Actin-crosslinking"/>
</dbReference>
<feature type="domain" description="DUF569" evidence="2">
    <location>
        <begin position="201"/>
        <end position="344"/>
    </location>
</feature>
<dbReference type="InterPro" id="IPR054726">
    <property type="entry name" value="Ubiq_DUF569-assoc"/>
</dbReference>
<evidence type="ECO:0000313" key="5">
    <source>
        <dbReference type="Proteomes" id="UP001370490"/>
    </source>
</evidence>
<comment type="caution">
    <text evidence="4">The sequence shown here is derived from an EMBL/GenBank/DDBJ whole genome shotgun (WGS) entry which is preliminary data.</text>
</comment>
<dbReference type="Pfam" id="PF04601">
    <property type="entry name" value="DUF569"/>
    <property type="match status" value="2"/>
</dbReference>
<dbReference type="FunFam" id="2.80.10.50:FF:000067">
    <property type="entry name" value="BnaC05g19630D protein"/>
    <property type="match status" value="2"/>
</dbReference>
<feature type="compositionally biased region" description="Polar residues" evidence="1">
    <location>
        <begin position="392"/>
        <end position="401"/>
    </location>
</feature>
<dbReference type="PANTHER" id="PTHR31205:SF69">
    <property type="entry name" value="ACTIN CROSS-LINKING PROTEIN (DUF569)"/>
    <property type="match status" value="1"/>
</dbReference>
<dbReference type="Proteomes" id="UP001370490">
    <property type="component" value="Unassembled WGS sequence"/>
</dbReference>
<keyword evidence="5" id="KW-1185">Reference proteome</keyword>
<name>A0AAN8VNZ5_9MAGN</name>
<proteinExistence type="predicted"/>
<feature type="compositionally biased region" description="Basic and acidic residues" evidence="1">
    <location>
        <begin position="361"/>
        <end position="371"/>
    </location>
</feature>
<evidence type="ECO:0000259" key="3">
    <source>
        <dbReference type="Pfam" id="PF22932"/>
    </source>
</evidence>
<dbReference type="InterPro" id="IPR007679">
    <property type="entry name" value="DUF569"/>
</dbReference>
<reference evidence="4 5" key="1">
    <citation type="submission" date="2023-12" db="EMBL/GenBank/DDBJ databases">
        <title>A high-quality genome assembly for Dillenia turbinata (Dilleniales).</title>
        <authorList>
            <person name="Chanderbali A."/>
        </authorList>
    </citation>
    <scope>NUCLEOTIDE SEQUENCE [LARGE SCALE GENOMIC DNA]</scope>
    <source>
        <strain evidence="4">LSX21</strain>
        <tissue evidence="4">Leaf</tissue>
    </source>
</reference>
<dbReference type="PANTHER" id="PTHR31205">
    <property type="entry name" value="ACTIN CROSS-LINKING PROTEIN (DUF569)"/>
    <property type="match status" value="1"/>
</dbReference>
<evidence type="ECO:0000256" key="1">
    <source>
        <dbReference type="SAM" id="MobiDB-lite"/>
    </source>
</evidence>
<feature type="region of interest" description="Disordered" evidence="1">
    <location>
        <begin position="356"/>
        <end position="404"/>
    </location>
</feature>
<evidence type="ECO:0000313" key="4">
    <source>
        <dbReference type="EMBL" id="KAK6931168.1"/>
    </source>
</evidence>
<sequence>MEFFPKGKTIRLRSHLDKYLIADEDHETVLLHRNGLSRRARWIVEHVEPKTRLIRLKIYGGHYLAASEAPLLLGSTGEKVTQTLPNNLGIDPTIEFEPIRHGFQVKLKTFCDKFLRANGDLPPWRNRVTHDSPPPSKAQDWILWDVEEVEFKESDLMWDYLSSMSSFSSLSEKLVVGSVPGSPVSIISIRSPQPSFKRIGMEFFNNAKAVRLKSYHDKYLLAEEDEESVTQDRNGSSYNARWTVEISSSSSPPNIIRLKSCYGKFLTASNQPFPLRMTGHKVLQTQPKRLDSSVEWEPIREGNHLKLKTRYGHFLRANGGLPPWRNSVTHDIPQRTATQDWILWSVDVVEIEVNSRRSMKPSHEPALEKTDSIGSESCTLSSLSTKSGSFSRQESNDSMVSSLPKIGGGRTINYHIGDDNENVEEAIEGQCITFKGNGVDELRQRLEEETGLDDIVVCSRSPLTGKLYPLKLRLPPNNTTMSVVVVESSSRG</sequence>
<evidence type="ECO:0008006" key="6">
    <source>
        <dbReference type="Google" id="ProtNLM"/>
    </source>
</evidence>
<protein>
    <recommendedName>
        <fullName evidence="6">DUF569 domain-containing protein</fullName>
    </recommendedName>
</protein>